<organism evidence="1 2">
    <name type="scientific">Parapedobacter deserti</name>
    <dbReference type="NCBI Taxonomy" id="1912957"/>
    <lineage>
        <taxon>Bacteria</taxon>
        <taxon>Pseudomonadati</taxon>
        <taxon>Bacteroidota</taxon>
        <taxon>Sphingobacteriia</taxon>
        <taxon>Sphingobacteriales</taxon>
        <taxon>Sphingobacteriaceae</taxon>
        <taxon>Parapedobacter</taxon>
    </lineage>
</organism>
<dbReference type="RefSeq" id="WP_379022328.1">
    <property type="nucleotide sequence ID" value="NZ_JBHRTA010000030.1"/>
</dbReference>
<protein>
    <submittedName>
        <fullName evidence="1">Uncharacterized protein</fullName>
    </submittedName>
</protein>
<gene>
    <name evidence="1" type="ORF">ACFOET_10565</name>
</gene>
<name>A0ABV7JPL4_9SPHI</name>
<accession>A0ABV7JPL4</accession>
<dbReference type="Proteomes" id="UP001595526">
    <property type="component" value="Unassembled WGS sequence"/>
</dbReference>
<evidence type="ECO:0000313" key="2">
    <source>
        <dbReference type="Proteomes" id="UP001595526"/>
    </source>
</evidence>
<evidence type="ECO:0000313" key="1">
    <source>
        <dbReference type="EMBL" id="MFC3198051.1"/>
    </source>
</evidence>
<sequence length="133" mass="14855">MAKSKIAVKTRMDEARSWEKAGKNADALKLYRGSARGKHLNAEAYNRMMIILRKQKKYDAELKVIRQATTAVERAISTGQQAIGDKDQESAALSRKLAASLGLLNDKGLPVYEEPQLVAWRKREATVTKKLAK</sequence>
<comment type="caution">
    <text evidence="1">The sequence shown here is derived from an EMBL/GenBank/DDBJ whole genome shotgun (WGS) entry which is preliminary data.</text>
</comment>
<reference evidence="2" key="1">
    <citation type="journal article" date="2019" name="Int. J. Syst. Evol. Microbiol.">
        <title>The Global Catalogue of Microorganisms (GCM) 10K type strain sequencing project: providing services to taxonomists for standard genome sequencing and annotation.</title>
        <authorList>
            <consortium name="The Broad Institute Genomics Platform"/>
            <consortium name="The Broad Institute Genome Sequencing Center for Infectious Disease"/>
            <person name="Wu L."/>
            <person name="Ma J."/>
        </authorList>
    </citation>
    <scope>NUCLEOTIDE SEQUENCE [LARGE SCALE GENOMIC DNA]</scope>
    <source>
        <strain evidence="2">KCTC 52416</strain>
    </source>
</reference>
<dbReference type="EMBL" id="JBHRTA010000030">
    <property type="protein sequence ID" value="MFC3198051.1"/>
    <property type="molecule type" value="Genomic_DNA"/>
</dbReference>
<proteinExistence type="predicted"/>
<keyword evidence="2" id="KW-1185">Reference proteome</keyword>